<keyword evidence="2" id="KW-1185">Reference proteome</keyword>
<comment type="caution">
    <text evidence="1">The sequence shown here is derived from an EMBL/GenBank/DDBJ whole genome shotgun (WGS) entry which is preliminary data.</text>
</comment>
<name>A0ABD0PA30_CIRMR</name>
<sequence>MGGSISEELRRATDLSLRTTKQASCSIARSMAAMVAAERHLWLNLTGIKDMDKIFLLDAPVSSSGLFANSVNSVVTRIREAKRHAEAFDQFLPHRAQASGLSATQPRPSQVPL</sequence>
<gene>
    <name evidence="1" type="ORF">M9458_035540</name>
</gene>
<reference evidence="1 2" key="1">
    <citation type="submission" date="2024-05" db="EMBL/GenBank/DDBJ databases">
        <title>Genome sequencing and assembly of Indian major carp, Cirrhinus mrigala (Hamilton, 1822).</title>
        <authorList>
            <person name="Mohindra V."/>
            <person name="Chowdhury L.M."/>
            <person name="Lal K."/>
            <person name="Jena J.K."/>
        </authorList>
    </citation>
    <scope>NUCLEOTIDE SEQUENCE [LARGE SCALE GENOMIC DNA]</scope>
    <source>
        <strain evidence="1">CM1030</strain>
        <tissue evidence="1">Blood</tissue>
    </source>
</reference>
<protein>
    <submittedName>
        <fullName evidence="1">Uncharacterized protein</fullName>
    </submittedName>
</protein>
<dbReference type="AlphaFoldDB" id="A0ABD0PA30"/>
<dbReference type="EMBL" id="JAMKFB020000017">
    <property type="protein sequence ID" value="KAL0170944.1"/>
    <property type="molecule type" value="Genomic_DNA"/>
</dbReference>
<organism evidence="1 2">
    <name type="scientific">Cirrhinus mrigala</name>
    <name type="common">Mrigala</name>
    <dbReference type="NCBI Taxonomy" id="683832"/>
    <lineage>
        <taxon>Eukaryota</taxon>
        <taxon>Metazoa</taxon>
        <taxon>Chordata</taxon>
        <taxon>Craniata</taxon>
        <taxon>Vertebrata</taxon>
        <taxon>Euteleostomi</taxon>
        <taxon>Actinopterygii</taxon>
        <taxon>Neopterygii</taxon>
        <taxon>Teleostei</taxon>
        <taxon>Ostariophysi</taxon>
        <taxon>Cypriniformes</taxon>
        <taxon>Cyprinidae</taxon>
        <taxon>Labeoninae</taxon>
        <taxon>Labeonini</taxon>
        <taxon>Cirrhinus</taxon>
    </lineage>
</organism>
<accession>A0ABD0PA30</accession>
<evidence type="ECO:0000313" key="1">
    <source>
        <dbReference type="EMBL" id="KAL0170944.1"/>
    </source>
</evidence>
<dbReference type="Proteomes" id="UP001529510">
    <property type="component" value="Unassembled WGS sequence"/>
</dbReference>
<feature type="non-terminal residue" evidence="1">
    <location>
        <position position="113"/>
    </location>
</feature>
<proteinExistence type="predicted"/>
<evidence type="ECO:0000313" key="2">
    <source>
        <dbReference type="Proteomes" id="UP001529510"/>
    </source>
</evidence>